<dbReference type="RefSeq" id="WP_158281564.1">
    <property type="nucleotide sequence ID" value="NZ_QGDO01000009.1"/>
</dbReference>
<gene>
    <name evidence="3" type="ORF">BC781_10946</name>
</gene>
<accession>A0A315Z0F7</accession>
<dbReference type="InterPro" id="IPR032812">
    <property type="entry name" value="SbsA_Ig"/>
</dbReference>
<dbReference type="Pfam" id="PF13205">
    <property type="entry name" value="Big_5"/>
    <property type="match status" value="1"/>
</dbReference>
<feature type="domain" description="SbsA Ig-like" evidence="2">
    <location>
        <begin position="33"/>
        <end position="133"/>
    </location>
</feature>
<sequence length="570" mass="65312">MKNIFIRAIYLAVFVFFFYSCATVVSPGGGPKDEDPPNLVASVPLNNGVNFQEDKLTFIFDEAIKVDKITKQLQINPYKDRRIYRYKTRNNKLILEFNEPLEDSTTFNFNFRNAVIDVTEGNPSENAIVAFSTGPELDTIQISGTVLNLMDNKPLENAVISLYDAKVDTAVIDSVAPYYYANTDEDGRFSISNIKSGEYRAYGLYEGKDGGNLKYDQREEKIQFFNKTFDINKDSANVVFKLIEYDNDTIIYERVKKEKGKTFLDFNKGLIEYGIEILDENYKDSLFHKLTAEGELQLFYTGQDDMPEDSLDIKLFAVDSLLQKLDTTAKLFLTSDIKEKRVAEEKKNSGIGGLFRGKEDETEKRGPTFKFTQREPLQNDLRPTEKFDLVLDFEKPVLNYTADSVWAIYGEDTLVLDKAPEVNFNFSQYTYSGFVADSAFALVFNPGAFISVFGDSSETETIKFSIKDETKFGAIEGQAKSKDKLPFFVQLLDSKFEVVDEIENEEYFRFEYVKPGDYFIRILVDENKDGEWSKGSYKDKIPPEPVIIFKKKITVKANWEIMRSDTVIEF</sequence>
<dbReference type="AlphaFoldDB" id="A0A315Z0F7"/>
<keyword evidence="4" id="KW-1185">Reference proteome</keyword>
<dbReference type="InterPro" id="IPR013784">
    <property type="entry name" value="Carb-bd-like_fold"/>
</dbReference>
<dbReference type="SUPFAM" id="SSF49452">
    <property type="entry name" value="Starch-binding domain-like"/>
    <property type="match status" value="1"/>
</dbReference>
<protein>
    <submittedName>
        <fullName evidence="3">Ig-like domain-containing protein</fullName>
    </submittedName>
</protein>
<evidence type="ECO:0000259" key="2">
    <source>
        <dbReference type="Pfam" id="PF13205"/>
    </source>
</evidence>
<organism evidence="3 4">
    <name type="scientific">Sediminitomix flava</name>
    <dbReference type="NCBI Taxonomy" id="379075"/>
    <lineage>
        <taxon>Bacteria</taxon>
        <taxon>Pseudomonadati</taxon>
        <taxon>Bacteroidota</taxon>
        <taxon>Cytophagia</taxon>
        <taxon>Cytophagales</taxon>
        <taxon>Flammeovirgaceae</taxon>
        <taxon>Sediminitomix</taxon>
    </lineage>
</organism>
<keyword evidence="1" id="KW-0732">Signal</keyword>
<dbReference type="EMBL" id="QGDO01000009">
    <property type="protein sequence ID" value="PWJ36032.1"/>
    <property type="molecule type" value="Genomic_DNA"/>
</dbReference>
<dbReference type="PROSITE" id="PS51257">
    <property type="entry name" value="PROKAR_LIPOPROTEIN"/>
    <property type="match status" value="1"/>
</dbReference>
<comment type="caution">
    <text evidence="3">The sequence shown here is derived from an EMBL/GenBank/DDBJ whole genome shotgun (WGS) entry which is preliminary data.</text>
</comment>
<name>A0A315Z0F7_SEDFL</name>
<evidence type="ECO:0000256" key="1">
    <source>
        <dbReference type="ARBA" id="ARBA00022729"/>
    </source>
</evidence>
<evidence type="ECO:0000313" key="3">
    <source>
        <dbReference type="EMBL" id="PWJ36032.1"/>
    </source>
</evidence>
<proteinExistence type="predicted"/>
<dbReference type="Proteomes" id="UP000245535">
    <property type="component" value="Unassembled WGS sequence"/>
</dbReference>
<dbReference type="GO" id="GO:0030246">
    <property type="term" value="F:carbohydrate binding"/>
    <property type="evidence" value="ECO:0007669"/>
    <property type="project" value="InterPro"/>
</dbReference>
<dbReference type="Gene3D" id="2.60.40.1120">
    <property type="entry name" value="Carboxypeptidase-like, regulatory domain"/>
    <property type="match status" value="1"/>
</dbReference>
<reference evidence="3 4" key="1">
    <citation type="submission" date="2018-03" db="EMBL/GenBank/DDBJ databases">
        <title>Genomic Encyclopedia of Archaeal and Bacterial Type Strains, Phase II (KMG-II): from individual species to whole genera.</title>
        <authorList>
            <person name="Goeker M."/>
        </authorList>
    </citation>
    <scope>NUCLEOTIDE SEQUENCE [LARGE SCALE GENOMIC DNA]</scope>
    <source>
        <strain evidence="3 4">DSM 28229</strain>
    </source>
</reference>
<evidence type="ECO:0000313" key="4">
    <source>
        <dbReference type="Proteomes" id="UP000245535"/>
    </source>
</evidence>
<dbReference type="OrthoDB" id="9809989at2"/>